<feature type="transmembrane region" description="Helical" evidence="1">
    <location>
        <begin position="538"/>
        <end position="563"/>
    </location>
</feature>
<dbReference type="InterPro" id="IPR027417">
    <property type="entry name" value="P-loop_NTPase"/>
</dbReference>
<dbReference type="SUPFAM" id="SSF52540">
    <property type="entry name" value="P-loop containing nucleoside triphosphate hydrolases"/>
    <property type="match status" value="1"/>
</dbReference>
<evidence type="ECO:0000259" key="2">
    <source>
        <dbReference type="PROSITE" id="PS50837"/>
    </source>
</evidence>
<keyword evidence="4" id="KW-1185">Reference proteome</keyword>
<evidence type="ECO:0000313" key="3">
    <source>
        <dbReference type="EMBL" id="RBQ19417.1"/>
    </source>
</evidence>
<protein>
    <recommendedName>
        <fullName evidence="2">NACHT domain-containing protein</fullName>
    </recommendedName>
</protein>
<accession>A0A366M058</accession>
<keyword evidence="1" id="KW-0472">Membrane</keyword>
<feature type="transmembrane region" description="Helical" evidence="1">
    <location>
        <begin position="501"/>
        <end position="526"/>
    </location>
</feature>
<proteinExistence type="predicted"/>
<sequence length="1051" mass="111571">MEGDGRRRWTAQVMLTAAVIGPVSAVAANLATNTVEIKALWWTVTIWTAAVALTVIAIVVQYRAAMATPRDMTTDEAADYLRRVVTDQWNREAQALRLTDTHHRLPIRWRAVTTDLFQTFEQSQTWWRDLGNEPSRRDLAGHRPAQCGTGAELIRTWLERTPAGRLVILGPPGSGKTELLISLMVQMLRRRPALKKVPVLVPITSWDPRETRLAEWLEGWLIAGYPLLGGRSVGPGEESLAAALVRADRIALILDGFDELPRHARGHALDRLSVESYVLRNVLLTSRTDDFAEVVRSHDGQVRHLAGALGVVLEDQSLDTVIRYLERGPGAGRWNAVLRTPGLAPVFRTPLMAMLADSMYNRRGDGVPQLEELLKVPDVAGHLLDGLVAVRFPDRPGEARRWLARLADPTGGGPVRTGITWWDLGRVRLPPSWRPLILTVLVPALVFAWTALSCGLLNRWVFDSAAAGLTHGLRIGAAAVLCYAFVRYVSGSGRASIMAALGVYIAGSVTGVYELAITAGLATGFARRPVRLRRTGTAYALLFGAAAVAISAAIRLAGVLGVLPLAPHLTEGFVAGFADGFVNGWDQDVNGWIATGTLAALLAAAAMRVTPRHPDARELPLPRQVSRLGPVAAGTIAGSLVAVVNAWANGFRPHVSHGALLAPADGLAVGLAVFGFAAIVRAPHAARRWARRPALCGVAVALVAAAFGVLSAAAKNEVHDGWARGLADGIAVGAIMWLVLGHTVRDPKPRTWPSLLAKARLAAPAVLAAAGLTVLFSVSAGWAHAVVFGLGSGALMLFLAFRSPARSRAAVTGGALPAVEAGMCALVVMGLVGGMAYGFICGACAALMCKVSTEIARRTWPSTGLRISWYGLLGGAALGGTTAAAAAFTRIGPAWLPVIWLSTTLATALAIGAQGPPAGAGDVMSPSRLLRLDRTTFLWCTLGLAAAISLAVGVRATAGTGRVQAGVMAGVSTFFTYGLTAGLTIAAAQSSYGVAKLQHTVLAAQDLLPWRFMTFLDTAYEQGVLSRDGPMYRFRHPLLAWRLAARDADLH</sequence>
<gene>
    <name evidence="3" type="ORF">DP939_16000</name>
</gene>
<dbReference type="AlphaFoldDB" id="A0A366M058"/>
<feature type="transmembrane region" description="Helical" evidence="1">
    <location>
        <begin position="895"/>
        <end position="916"/>
    </location>
</feature>
<feature type="domain" description="NACHT" evidence="2">
    <location>
        <begin position="164"/>
        <end position="260"/>
    </location>
</feature>
<feature type="transmembrane region" description="Helical" evidence="1">
    <location>
        <begin position="39"/>
        <end position="62"/>
    </location>
</feature>
<reference evidence="3 4" key="1">
    <citation type="submission" date="2018-06" db="EMBL/GenBank/DDBJ databases">
        <title>Sphaerisporangium craniellae sp. nov., isolated from a marine sponge in the South China Sea.</title>
        <authorList>
            <person name="Li L."/>
        </authorList>
    </citation>
    <scope>NUCLEOTIDE SEQUENCE [LARGE SCALE GENOMIC DNA]</scope>
    <source>
        <strain evidence="3 4">LHW63015</strain>
    </source>
</reference>
<dbReference type="InterPro" id="IPR003593">
    <property type="entry name" value="AAA+_ATPase"/>
</dbReference>
<organism evidence="3 4">
    <name type="scientific">Spongiactinospora rosea</name>
    <dbReference type="NCBI Taxonomy" id="2248750"/>
    <lineage>
        <taxon>Bacteria</taxon>
        <taxon>Bacillati</taxon>
        <taxon>Actinomycetota</taxon>
        <taxon>Actinomycetes</taxon>
        <taxon>Streptosporangiales</taxon>
        <taxon>Streptosporangiaceae</taxon>
        <taxon>Spongiactinospora</taxon>
    </lineage>
</organism>
<dbReference type="RefSeq" id="WP_113981478.1">
    <property type="nucleotide sequence ID" value="NZ_QMEY01000005.1"/>
</dbReference>
<feature type="transmembrane region" description="Helical" evidence="1">
    <location>
        <begin position="589"/>
        <end position="607"/>
    </location>
</feature>
<feature type="transmembrane region" description="Helical" evidence="1">
    <location>
        <begin position="868"/>
        <end position="888"/>
    </location>
</feature>
<dbReference type="InterPro" id="IPR007111">
    <property type="entry name" value="NACHT_NTPase"/>
</dbReference>
<feature type="transmembrane region" description="Helical" evidence="1">
    <location>
        <begin position="936"/>
        <end position="954"/>
    </location>
</feature>
<evidence type="ECO:0000313" key="4">
    <source>
        <dbReference type="Proteomes" id="UP000253303"/>
    </source>
</evidence>
<dbReference type="Gene3D" id="3.40.50.300">
    <property type="entry name" value="P-loop containing nucleotide triphosphate hydrolases"/>
    <property type="match status" value="1"/>
</dbReference>
<comment type="caution">
    <text evidence="3">The sequence shown here is derived from an EMBL/GenBank/DDBJ whole genome shotgun (WGS) entry which is preliminary data.</text>
</comment>
<name>A0A366M058_9ACTN</name>
<feature type="transmembrane region" description="Helical" evidence="1">
    <location>
        <begin position="694"/>
        <end position="714"/>
    </location>
</feature>
<keyword evidence="1" id="KW-1133">Transmembrane helix</keyword>
<dbReference type="EMBL" id="QMEY01000005">
    <property type="protein sequence ID" value="RBQ19417.1"/>
    <property type="molecule type" value="Genomic_DNA"/>
</dbReference>
<feature type="transmembrane region" description="Helical" evidence="1">
    <location>
        <begin position="436"/>
        <end position="457"/>
    </location>
</feature>
<dbReference type="PROSITE" id="PS50837">
    <property type="entry name" value="NACHT"/>
    <property type="match status" value="1"/>
</dbReference>
<feature type="transmembrane region" description="Helical" evidence="1">
    <location>
        <begin position="966"/>
        <end position="988"/>
    </location>
</feature>
<evidence type="ECO:0000256" key="1">
    <source>
        <dbReference type="SAM" id="Phobius"/>
    </source>
</evidence>
<feature type="transmembrane region" description="Helical" evidence="1">
    <location>
        <begin position="756"/>
        <end position="776"/>
    </location>
</feature>
<dbReference type="SMART" id="SM00382">
    <property type="entry name" value="AAA"/>
    <property type="match status" value="1"/>
</dbReference>
<dbReference type="Pfam" id="PF05729">
    <property type="entry name" value="NACHT"/>
    <property type="match status" value="1"/>
</dbReference>
<dbReference type="OrthoDB" id="5150226at2"/>
<feature type="transmembrane region" description="Helical" evidence="1">
    <location>
        <begin position="782"/>
        <end position="801"/>
    </location>
</feature>
<feature type="transmembrane region" description="Helical" evidence="1">
    <location>
        <begin position="12"/>
        <end position="32"/>
    </location>
</feature>
<feature type="transmembrane region" description="Helical" evidence="1">
    <location>
        <begin position="822"/>
        <end position="848"/>
    </location>
</feature>
<feature type="transmembrane region" description="Helical" evidence="1">
    <location>
        <begin position="660"/>
        <end position="682"/>
    </location>
</feature>
<feature type="transmembrane region" description="Helical" evidence="1">
    <location>
        <begin position="628"/>
        <end position="648"/>
    </location>
</feature>
<feature type="transmembrane region" description="Helical" evidence="1">
    <location>
        <begin position="469"/>
        <end position="489"/>
    </location>
</feature>
<feature type="transmembrane region" description="Helical" evidence="1">
    <location>
        <begin position="726"/>
        <end position="744"/>
    </location>
</feature>
<keyword evidence="1" id="KW-0812">Transmembrane</keyword>
<dbReference type="Proteomes" id="UP000253303">
    <property type="component" value="Unassembled WGS sequence"/>
</dbReference>